<evidence type="ECO:0000256" key="12">
    <source>
        <dbReference type="ARBA" id="ARBA00023268"/>
    </source>
</evidence>
<dbReference type="PANTHER" id="PTHR32282:SF32">
    <property type="entry name" value="PENICILLIN-BINDING PROTEIN 2A"/>
    <property type="match status" value="1"/>
</dbReference>
<organism evidence="20 21">
    <name type="scientific">Metabacillus fastidiosus</name>
    <dbReference type="NCBI Taxonomy" id="1458"/>
    <lineage>
        <taxon>Bacteria</taxon>
        <taxon>Bacillati</taxon>
        <taxon>Bacillota</taxon>
        <taxon>Bacilli</taxon>
        <taxon>Bacillales</taxon>
        <taxon>Bacillaceae</taxon>
        <taxon>Metabacillus</taxon>
    </lineage>
</organism>
<dbReference type="Pfam" id="PF00905">
    <property type="entry name" value="Transpeptidase"/>
    <property type="match status" value="1"/>
</dbReference>
<evidence type="ECO:0000256" key="6">
    <source>
        <dbReference type="ARBA" id="ARBA00022692"/>
    </source>
</evidence>
<evidence type="ECO:0000256" key="5">
    <source>
        <dbReference type="ARBA" id="ARBA00022679"/>
    </source>
</evidence>
<dbReference type="InterPro" id="IPR050396">
    <property type="entry name" value="Glycosyltr_51/Transpeptidase"/>
</dbReference>
<evidence type="ECO:0000256" key="4">
    <source>
        <dbReference type="ARBA" id="ARBA00022676"/>
    </source>
</evidence>
<evidence type="ECO:0000256" key="8">
    <source>
        <dbReference type="ARBA" id="ARBA00022960"/>
    </source>
</evidence>
<keyword evidence="13" id="KW-0961">Cell wall biogenesis/degradation</keyword>
<keyword evidence="10 17" id="KW-1133">Transmembrane helix</keyword>
<keyword evidence="9" id="KW-0573">Peptidoglycan synthesis</keyword>
<evidence type="ECO:0000259" key="18">
    <source>
        <dbReference type="Pfam" id="PF00905"/>
    </source>
</evidence>
<dbReference type="Gene3D" id="1.10.3810.10">
    <property type="entry name" value="Biosynthetic peptidoglycan transglycosylase-like"/>
    <property type="match status" value="1"/>
</dbReference>
<keyword evidence="11 17" id="KW-0472">Membrane</keyword>
<evidence type="ECO:0000256" key="9">
    <source>
        <dbReference type="ARBA" id="ARBA00022984"/>
    </source>
</evidence>
<reference evidence="20 21" key="1">
    <citation type="submission" date="2023-03" db="EMBL/GenBank/DDBJ databases">
        <title>Bacillus Genome Sequencing.</title>
        <authorList>
            <person name="Dunlap C."/>
        </authorList>
    </citation>
    <scope>NUCLEOTIDE SEQUENCE [LARGE SCALE GENOMIC DNA]</scope>
    <source>
        <strain evidence="20 21">NRS-1717</strain>
    </source>
</reference>
<dbReference type="InterPro" id="IPR001460">
    <property type="entry name" value="PCN-bd_Tpept"/>
</dbReference>
<feature type="compositionally biased region" description="Basic and acidic residues" evidence="16">
    <location>
        <begin position="918"/>
        <end position="930"/>
    </location>
</feature>
<keyword evidence="12" id="KW-0511">Multifunctional enzyme</keyword>
<dbReference type="Proteomes" id="UP001342826">
    <property type="component" value="Unassembled WGS sequence"/>
</dbReference>
<comment type="catalytic activity">
    <reaction evidence="15">
        <text>[GlcNAc-(1-&gt;4)-Mur2Ac(oyl-L-Ala-gamma-D-Glu-L-Lys-D-Ala-D-Ala)](n)-di-trans,octa-cis-undecaprenyl diphosphate + beta-D-GlcNAc-(1-&gt;4)-Mur2Ac(oyl-L-Ala-gamma-D-Glu-L-Lys-D-Ala-D-Ala)-di-trans,octa-cis-undecaprenyl diphosphate = [GlcNAc-(1-&gt;4)-Mur2Ac(oyl-L-Ala-gamma-D-Glu-L-Lys-D-Ala-D-Ala)](n+1)-di-trans,octa-cis-undecaprenyl diphosphate + di-trans,octa-cis-undecaprenyl diphosphate + H(+)</text>
        <dbReference type="Rhea" id="RHEA:23708"/>
        <dbReference type="Rhea" id="RHEA-COMP:9602"/>
        <dbReference type="Rhea" id="RHEA-COMP:9603"/>
        <dbReference type="ChEBI" id="CHEBI:15378"/>
        <dbReference type="ChEBI" id="CHEBI:58405"/>
        <dbReference type="ChEBI" id="CHEBI:60033"/>
        <dbReference type="ChEBI" id="CHEBI:78435"/>
        <dbReference type="EC" id="2.4.99.28"/>
    </reaction>
</comment>
<keyword evidence="1" id="KW-1003">Cell membrane</keyword>
<dbReference type="PANTHER" id="PTHR32282">
    <property type="entry name" value="BINDING PROTEIN TRANSPEPTIDASE, PUTATIVE-RELATED"/>
    <property type="match status" value="1"/>
</dbReference>
<dbReference type="Gene3D" id="3.90.1310.40">
    <property type="match status" value="1"/>
</dbReference>
<evidence type="ECO:0000256" key="13">
    <source>
        <dbReference type="ARBA" id="ARBA00023316"/>
    </source>
</evidence>
<dbReference type="InterPro" id="IPR013783">
    <property type="entry name" value="Ig-like_fold"/>
</dbReference>
<dbReference type="SUPFAM" id="SSF53955">
    <property type="entry name" value="Lysozyme-like"/>
    <property type="match status" value="1"/>
</dbReference>
<keyword evidence="5" id="KW-0808">Transferase</keyword>
<evidence type="ECO:0000313" key="21">
    <source>
        <dbReference type="Proteomes" id="UP001342826"/>
    </source>
</evidence>
<sequence>MKKSIEKLKHFLPLNKIPTRNIRITYNVFWNLILMFLFVGIIGFCFVVGVGAGYFASLVKDEPVRSYEVMKNEIYNYEETSEVYFANNIYLGKLRTDLDREKTTLDKVSPHLVNAIIATEDELFYEHEGIVPKAIMRAVFQEATNSSTKTGGSTLTQQLIKNQILSNEVSFDRKAKEILLALRLEKFFKKEEILEIYLNVADLGRNASGRNIAGVQTAAQGIFGINAKDLSIPQAAFIAGLPQSPFGYTPFTNSGQVKENLEPGIERMKTVLIRMYKGGYITKEDYEKAITFDLRKSLTTKKPSSIDQYPWLTFEVEDRAKKILMVKLAENDGYLEEDLKKNNDLYKQYSTLADTNLRQNGYRIHTTINKNIYDRMQTVVREYKYYGNDKSETKKNTETGKNIIVKEPVEVGAVLIDNKTGKIISFVGGRDHDREQTNHATNALRPNGSTMKPLLVYAPAMEVGAVQPGTVIADTPLSNREYNPKNYGGAYHGLTSARVALQYSYNVPAVKTYYKIMNQNPLSYLEKMGFSSLDKNDVGSPALSLGGMTNGVTVEENVNAFATFANSGKFTDAYMIEKIETSEGKVIYEHKVKQTDVFSPQTAFLTIDMMRDVISKGTAASLNGYMKFHADWAGKTGTGQDYKDAWFVASNPNVTFGTWIGYDKPKPLEVNYKGLSYSKRNIFLWAKLMNTAYDTEPELIAPKERFQMPNGIVKRSYCALTGDLPSPLCEKAGLVASDYFNVKYVPKKVDDSLTSGKFVFVKDRAYAVPPSAPAEFVQEGFIVKRELLQKHNISNLTDLKELLPKTVRWDNLVVSDGNEIRDNGANPSQIQGLTANNGKLSWQANGDNDVIGYRIYSTSGNGGYRKIGSIPSSKSLVFPISGTASSYYVVAVDVAGKESAPSAVITYGNVTEKRPIASEQAESAKAEQKQPNKQQPENKPVDKKPVDTKPETPKPDETKPEQQQDKPQDNGNGEQDNTENNPPPNPV</sequence>
<keyword evidence="6 17" id="KW-0812">Transmembrane</keyword>
<comment type="catalytic activity">
    <reaction evidence="14">
        <text>Preferential cleavage: (Ac)2-L-Lys-D-Ala-|-D-Ala. Also transpeptidation of peptidyl-alanyl moieties that are N-acyl substituents of D-alanine.</text>
        <dbReference type="EC" id="3.4.16.4"/>
    </reaction>
</comment>
<dbReference type="InterPro" id="IPR036950">
    <property type="entry name" value="PBP_transglycosylase"/>
</dbReference>
<dbReference type="InterPro" id="IPR023346">
    <property type="entry name" value="Lysozyme-like_dom_sf"/>
</dbReference>
<evidence type="ECO:0000256" key="15">
    <source>
        <dbReference type="ARBA" id="ARBA00049902"/>
    </source>
</evidence>
<feature type="region of interest" description="Disordered" evidence="16">
    <location>
        <begin position="918"/>
        <end position="987"/>
    </location>
</feature>
<keyword evidence="3" id="KW-0645">Protease</keyword>
<accession>A0ABU6NVR8</accession>
<feature type="compositionally biased region" description="Basic and acidic residues" evidence="16">
    <location>
        <begin position="939"/>
        <end position="968"/>
    </location>
</feature>
<evidence type="ECO:0000256" key="3">
    <source>
        <dbReference type="ARBA" id="ARBA00022670"/>
    </source>
</evidence>
<protein>
    <submittedName>
        <fullName evidence="20">Transglycosylase domain-containing protein</fullName>
    </submittedName>
</protein>
<dbReference type="EMBL" id="JARTFS010000005">
    <property type="protein sequence ID" value="MED4401224.1"/>
    <property type="molecule type" value="Genomic_DNA"/>
</dbReference>
<evidence type="ECO:0000256" key="11">
    <source>
        <dbReference type="ARBA" id="ARBA00023136"/>
    </source>
</evidence>
<evidence type="ECO:0000256" key="14">
    <source>
        <dbReference type="ARBA" id="ARBA00034000"/>
    </source>
</evidence>
<evidence type="ECO:0000256" key="7">
    <source>
        <dbReference type="ARBA" id="ARBA00022801"/>
    </source>
</evidence>
<feature type="domain" description="Penicillin-binding protein transpeptidase" evidence="18">
    <location>
        <begin position="412"/>
        <end position="652"/>
    </location>
</feature>
<dbReference type="Gene3D" id="3.40.710.10">
    <property type="entry name" value="DD-peptidase/beta-lactamase superfamily"/>
    <property type="match status" value="1"/>
</dbReference>
<keyword evidence="8" id="KW-0133">Cell shape</keyword>
<dbReference type="SUPFAM" id="SSF56601">
    <property type="entry name" value="beta-lactamase/transpeptidase-like"/>
    <property type="match status" value="1"/>
</dbReference>
<feature type="compositionally biased region" description="Polar residues" evidence="16">
    <location>
        <begin position="969"/>
        <end position="980"/>
    </location>
</feature>
<gene>
    <name evidence="20" type="ORF">P9271_07730</name>
</gene>
<dbReference type="Pfam" id="PF00912">
    <property type="entry name" value="Transgly"/>
    <property type="match status" value="1"/>
</dbReference>
<dbReference type="InterPro" id="IPR012338">
    <property type="entry name" value="Beta-lactam/transpept-like"/>
</dbReference>
<feature type="transmembrane region" description="Helical" evidence="17">
    <location>
        <begin position="28"/>
        <end position="56"/>
    </location>
</feature>
<dbReference type="Gene3D" id="2.60.40.10">
    <property type="entry name" value="Immunoglobulins"/>
    <property type="match status" value="1"/>
</dbReference>
<proteinExistence type="predicted"/>
<evidence type="ECO:0000256" key="17">
    <source>
        <dbReference type="SAM" id="Phobius"/>
    </source>
</evidence>
<evidence type="ECO:0000256" key="1">
    <source>
        <dbReference type="ARBA" id="ARBA00022475"/>
    </source>
</evidence>
<evidence type="ECO:0000256" key="16">
    <source>
        <dbReference type="SAM" id="MobiDB-lite"/>
    </source>
</evidence>
<keyword evidence="2" id="KW-0121">Carboxypeptidase</keyword>
<feature type="domain" description="Glycosyl transferase family 51" evidence="19">
    <location>
        <begin position="92"/>
        <end position="275"/>
    </location>
</feature>
<name>A0ABU6NVR8_9BACI</name>
<keyword evidence="21" id="KW-1185">Reference proteome</keyword>
<dbReference type="InterPro" id="IPR001264">
    <property type="entry name" value="Glyco_trans_51"/>
</dbReference>
<keyword evidence="4" id="KW-0328">Glycosyltransferase</keyword>
<evidence type="ECO:0000259" key="19">
    <source>
        <dbReference type="Pfam" id="PF00912"/>
    </source>
</evidence>
<comment type="caution">
    <text evidence="20">The sequence shown here is derived from an EMBL/GenBank/DDBJ whole genome shotgun (WGS) entry which is preliminary data.</text>
</comment>
<evidence type="ECO:0000256" key="10">
    <source>
        <dbReference type="ARBA" id="ARBA00022989"/>
    </source>
</evidence>
<evidence type="ECO:0000256" key="2">
    <source>
        <dbReference type="ARBA" id="ARBA00022645"/>
    </source>
</evidence>
<evidence type="ECO:0000313" key="20">
    <source>
        <dbReference type="EMBL" id="MED4401224.1"/>
    </source>
</evidence>
<keyword evidence="7" id="KW-0378">Hydrolase</keyword>
<dbReference type="RefSeq" id="WP_328015077.1">
    <property type="nucleotide sequence ID" value="NZ_JARTFS010000005.1"/>
</dbReference>